<organism evidence="1 2">
    <name type="scientific">Exiguobacterium antarcticum</name>
    <dbReference type="NCBI Taxonomy" id="132920"/>
    <lineage>
        <taxon>Bacteria</taxon>
        <taxon>Bacillati</taxon>
        <taxon>Bacillota</taxon>
        <taxon>Bacilli</taxon>
        <taxon>Bacillales</taxon>
        <taxon>Bacillales Family XII. Incertae Sedis</taxon>
        <taxon>Exiguobacterium</taxon>
    </lineage>
</organism>
<evidence type="ECO:0000313" key="2">
    <source>
        <dbReference type="Proteomes" id="UP001243286"/>
    </source>
</evidence>
<dbReference type="EMBL" id="JASBQV010000004">
    <property type="protein sequence ID" value="MDI3234254.1"/>
    <property type="molecule type" value="Genomic_DNA"/>
</dbReference>
<dbReference type="InterPro" id="IPR007263">
    <property type="entry name" value="DCC1-like"/>
</dbReference>
<gene>
    <name evidence="1" type="ORF">QK289_04475</name>
</gene>
<proteinExistence type="predicted"/>
<sequence length="129" mass="15093">MKPLILFDGDCNLCDASVQFILKRDQGYYDFASLQGTIGQQMIQKHRLSTDLNSVVVIEQGVPYVKSDAALRITKHLNSAWPLLSVFRWMPRPLRDFVYDFIAKHRHEWFGQKQQCLLPDLKTRARFHD</sequence>
<dbReference type="Pfam" id="PF04134">
    <property type="entry name" value="DCC1-like"/>
    <property type="match status" value="1"/>
</dbReference>
<keyword evidence="2" id="KW-1185">Reference proteome</keyword>
<evidence type="ECO:0000313" key="1">
    <source>
        <dbReference type="EMBL" id="MDI3234254.1"/>
    </source>
</evidence>
<accession>A0ABT6R1U6</accession>
<dbReference type="Proteomes" id="UP001243286">
    <property type="component" value="Unassembled WGS sequence"/>
</dbReference>
<reference evidence="1 2" key="1">
    <citation type="submission" date="2023-04" db="EMBL/GenBank/DDBJ databases">
        <title>Antarctic isolates genomes.</title>
        <authorList>
            <person name="Dimov S.G."/>
        </authorList>
    </citation>
    <scope>NUCLEOTIDE SEQUENCE [LARGE SCALE GENOMIC DNA]</scope>
    <source>
        <strain evidence="1 2">AL19</strain>
    </source>
</reference>
<comment type="caution">
    <text evidence="1">The sequence shown here is derived from an EMBL/GenBank/DDBJ whole genome shotgun (WGS) entry which is preliminary data.</text>
</comment>
<dbReference type="InterPro" id="IPR052927">
    <property type="entry name" value="DCC_oxidoreductase"/>
</dbReference>
<dbReference type="PANTHER" id="PTHR33639">
    <property type="entry name" value="THIOL-DISULFIDE OXIDOREDUCTASE DCC"/>
    <property type="match status" value="1"/>
</dbReference>
<dbReference type="PANTHER" id="PTHR33639:SF2">
    <property type="entry name" value="DUF393 DOMAIN-CONTAINING PROTEIN"/>
    <property type="match status" value="1"/>
</dbReference>
<protein>
    <submittedName>
        <fullName evidence="1">Thiol-disulfide oxidoreductase DCC family protein</fullName>
    </submittedName>
</protein>
<name>A0ABT6R1U6_9BACL</name>
<dbReference type="RefSeq" id="WP_282354874.1">
    <property type="nucleotide sequence ID" value="NZ_JASBQV010000004.1"/>
</dbReference>